<accession>A0A0G4GZB0</accession>
<dbReference type="SUPFAM" id="SSF47095">
    <property type="entry name" value="HMG-box"/>
    <property type="match status" value="1"/>
</dbReference>
<dbReference type="AlphaFoldDB" id="A0A0G4GZB0"/>
<dbReference type="GO" id="GO:0005634">
    <property type="term" value="C:nucleus"/>
    <property type="evidence" value="ECO:0007669"/>
    <property type="project" value="UniProtKB-UniRule"/>
</dbReference>
<feature type="compositionally biased region" description="Acidic residues" evidence="2">
    <location>
        <begin position="287"/>
        <end position="296"/>
    </location>
</feature>
<evidence type="ECO:0000256" key="2">
    <source>
        <dbReference type="SAM" id="MobiDB-lite"/>
    </source>
</evidence>
<feature type="compositionally biased region" description="Low complexity" evidence="2">
    <location>
        <begin position="138"/>
        <end position="153"/>
    </location>
</feature>
<feature type="compositionally biased region" description="Basic and acidic residues" evidence="2">
    <location>
        <begin position="23"/>
        <end position="35"/>
    </location>
</feature>
<feature type="region of interest" description="Disordered" evidence="2">
    <location>
        <begin position="1"/>
        <end position="52"/>
    </location>
</feature>
<feature type="domain" description="HMG box" evidence="3">
    <location>
        <begin position="36"/>
        <end position="119"/>
    </location>
</feature>
<organism evidence="4">
    <name type="scientific">Chromera velia CCMP2878</name>
    <dbReference type="NCBI Taxonomy" id="1169474"/>
    <lineage>
        <taxon>Eukaryota</taxon>
        <taxon>Sar</taxon>
        <taxon>Alveolata</taxon>
        <taxon>Colpodellida</taxon>
        <taxon>Chromeraceae</taxon>
        <taxon>Chromera</taxon>
    </lineage>
</organism>
<feature type="non-terminal residue" evidence="4">
    <location>
        <position position="359"/>
    </location>
</feature>
<feature type="compositionally biased region" description="Gly residues" evidence="2">
    <location>
        <begin position="155"/>
        <end position="167"/>
    </location>
</feature>
<dbReference type="Gene3D" id="1.10.30.10">
    <property type="entry name" value="High mobility group box domain"/>
    <property type="match status" value="1"/>
</dbReference>
<dbReference type="SMART" id="SM00398">
    <property type="entry name" value="HMG"/>
    <property type="match status" value="1"/>
</dbReference>
<gene>
    <name evidence="4" type="ORF">Cvel_23949</name>
</gene>
<feature type="region of interest" description="Disordered" evidence="2">
    <location>
        <begin position="94"/>
        <end position="298"/>
    </location>
</feature>
<feature type="compositionally biased region" description="Low complexity" evidence="2">
    <location>
        <begin position="179"/>
        <end position="205"/>
    </location>
</feature>
<feature type="compositionally biased region" description="Low complexity" evidence="2">
    <location>
        <begin position="1"/>
        <end position="13"/>
    </location>
</feature>
<evidence type="ECO:0000313" key="4">
    <source>
        <dbReference type="EMBL" id="CEM36318.1"/>
    </source>
</evidence>
<proteinExistence type="predicted"/>
<evidence type="ECO:0000256" key="1">
    <source>
        <dbReference type="PROSITE-ProRule" id="PRU00267"/>
    </source>
</evidence>
<keyword evidence="1" id="KW-0238">DNA-binding</keyword>
<dbReference type="GO" id="GO:0003677">
    <property type="term" value="F:DNA binding"/>
    <property type="evidence" value="ECO:0007669"/>
    <property type="project" value="UniProtKB-UniRule"/>
</dbReference>
<dbReference type="CDD" id="cd00084">
    <property type="entry name" value="HMG-box_SF"/>
    <property type="match status" value="1"/>
</dbReference>
<dbReference type="EMBL" id="CDMZ01001693">
    <property type="protein sequence ID" value="CEM36318.1"/>
    <property type="molecule type" value="Genomic_DNA"/>
</dbReference>
<keyword evidence="1" id="KW-0539">Nucleus</keyword>
<sequence>MSSAGAQQVSSSQDPAKKKRKQPEKEKKPPKERPPPKKPSASETKTDLRKRKKISADACAFYIQENRHTLSDQSYLSPPEVAVILRTRWRQLPEAEKAKWQKQADEEAERIAEEKKAAKQQKDRERSRSKADEARPENGSGAAASSSASARRNSGGRGGVLVRGVRGGEPPLPPEVLQALGNGSSASSSSSSSAAAAASSSSLSLRGRRSGGDDEQDESAGGVPLFAIVKAQAPSRKMQSILGEDDEAGARAGETASRPREKRGRAAAISSSVEKAPGEAERAALEAEGDLQEGPEEGWAAPSFHIIDGEIRLVESSLTVDTSQYGFSIGPDGDELAGNRGLRLLFEGAHTEEDVRGEV</sequence>
<dbReference type="InterPro" id="IPR009071">
    <property type="entry name" value="HMG_box_dom"/>
</dbReference>
<protein>
    <recommendedName>
        <fullName evidence="3">HMG box domain-containing protein</fullName>
    </recommendedName>
</protein>
<reference evidence="4" key="1">
    <citation type="submission" date="2014-11" db="EMBL/GenBank/DDBJ databases">
        <authorList>
            <person name="Otto D Thomas"/>
            <person name="Naeem Raeece"/>
        </authorList>
    </citation>
    <scope>NUCLEOTIDE SEQUENCE</scope>
</reference>
<feature type="compositionally biased region" description="Basic and acidic residues" evidence="2">
    <location>
        <begin position="276"/>
        <end position="285"/>
    </location>
</feature>
<evidence type="ECO:0000259" key="3">
    <source>
        <dbReference type="PROSITE" id="PS50118"/>
    </source>
</evidence>
<dbReference type="InterPro" id="IPR036910">
    <property type="entry name" value="HMG_box_dom_sf"/>
</dbReference>
<feature type="compositionally biased region" description="Basic and acidic residues" evidence="2">
    <location>
        <begin position="94"/>
        <end position="136"/>
    </location>
</feature>
<dbReference type="PROSITE" id="PS50118">
    <property type="entry name" value="HMG_BOX_2"/>
    <property type="match status" value="1"/>
</dbReference>
<feature type="DNA-binding region" description="HMG box" evidence="1">
    <location>
        <begin position="36"/>
        <end position="119"/>
    </location>
</feature>
<name>A0A0G4GZB0_9ALVE</name>
<dbReference type="Pfam" id="PF00505">
    <property type="entry name" value="HMG_box"/>
    <property type="match status" value="1"/>
</dbReference>